<evidence type="ECO:0000313" key="8">
    <source>
        <dbReference type="Proteomes" id="UP000050794"/>
    </source>
</evidence>
<dbReference type="GO" id="GO:0005667">
    <property type="term" value="C:transcription regulator complex"/>
    <property type="evidence" value="ECO:0007669"/>
    <property type="project" value="TreeGrafter"/>
</dbReference>
<proteinExistence type="predicted"/>
<dbReference type="GO" id="GO:0000981">
    <property type="term" value="F:DNA-binding transcription factor activity, RNA polymerase II-specific"/>
    <property type="evidence" value="ECO:0007669"/>
    <property type="project" value="TreeGrafter"/>
</dbReference>
<keyword evidence="2 5" id="KW-0238">DNA-binding</keyword>
<keyword evidence="3 5" id="KW-0371">Homeobox</keyword>
<evidence type="ECO:0000256" key="3">
    <source>
        <dbReference type="ARBA" id="ARBA00023155"/>
    </source>
</evidence>
<accession>A0A183USQ1</accession>
<gene>
    <name evidence="7" type="ORF">TCNE_LOCUS11521</name>
</gene>
<dbReference type="AlphaFoldDB" id="A0A183USQ1"/>
<evidence type="ECO:0000313" key="9">
    <source>
        <dbReference type="WBParaSite" id="TCNE_0001152101-mRNA-1"/>
    </source>
</evidence>
<dbReference type="InterPro" id="IPR009057">
    <property type="entry name" value="Homeodomain-like_sf"/>
</dbReference>
<evidence type="ECO:0000259" key="6">
    <source>
        <dbReference type="PROSITE" id="PS50071"/>
    </source>
</evidence>
<dbReference type="PANTHER" id="PTHR10390">
    <property type="entry name" value="HOMEOBOX PROTEIN SIX"/>
    <property type="match status" value="1"/>
</dbReference>
<evidence type="ECO:0000256" key="5">
    <source>
        <dbReference type="PROSITE-ProRule" id="PRU00108"/>
    </source>
</evidence>
<dbReference type="PANTHER" id="PTHR10390:SF44">
    <property type="entry name" value="SIX HOMEOBOX 4"/>
    <property type="match status" value="1"/>
</dbReference>
<dbReference type="PROSITE" id="PS50071">
    <property type="entry name" value="HOMEOBOX_2"/>
    <property type="match status" value="1"/>
</dbReference>
<dbReference type="InterPro" id="IPR031701">
    <property type="entry name" value="SIX1_SD"/>
</dbReference>
<feature type="DNA-binding region" description="Homeobox" evidence="5">
    <location>
        <begin position="94"/>
        <end position="187"/>
    </location>
</feature>
<dbReference type="Pfam" id="PF16878">
    <property type="entry name" value="SIX1_SD"/>
    <property type="match status" value="1"/>
</dbReference>
<dbReference type="Gene3D" id="1.10.10.60">
    <property type="entry name" value="Homeodomain-like"/>
    <property type="match status" value="1"/>
</dbReference>
<dbReference type="CDD" id="cd00086">
    <property type="entry name" value="homeodomain"/>
    <property type="match status" value="1"/>
</dbReference>
<dbReference type="WBParaSite" id="TCNE_0001152101-mRNA-1">
    <property type="protein sequence ID" value="TCNE_0001152101-mRNA-1"/>
    <property type="gene ID" value="TCNE_0001152101"/>
</dbReference>
<evidence type="ECO:0000256" key="2">
    <source>
        <dbReference type="ARBA" id="ARBA00023125"/>
    </source>
</evidence>
<dbReference type="SMART" id="SM00389">
    <property type="entry name" value="HOX"/>
    <property type="match status" value="1"/>
</dbReference>
<keyword evidence="4 5" id="KW-0539">Nucleus</keyword>
<dbReference type="SUPFAM" id="SSF46689">
    <property type="entry name" value="Homeodomain-like"/>
    <property type="match status" value="1"/>
</dbReference>
<sequence length="203" mass="24442">MEEEKVGKIDCICEALYQAHDGEKLVELFRPDIQNIMFYRYRYSSSVLRAYLYALFHMRRFEELFQAIAANTFEQKYFEELQDLWYKARYAEVLRQFYKRNKYPTLEDKKEIARITDLQIVQVYIRFIANNLKKKVVTSMPCNTKGNLTVDNIICEQNYVKVNCQNNFCLQISNWFKNRRQRDKSSSDRFSPPVQLQFDSLLI</sequence>
<dbReference type="Proteomes" id="UP000050794">
    <property type="component" value="Unassembled WGS sequence"/>
</dbReference>
<organism evidence="8 9">
    <name type="scientific">Toxocara canis</name>
    <name type="common">Canine roundworm</name>
    <dbReference type="NCBI Taxonomy" id="6265"/>
    <lineage>
        <taxon>Eukaryota</taxon>
        <taxon>Metazoa</taxon>
        <taxon>Ecdysozoa</taxon>
        <taxon>Nematoda</taxon>
        <taxon>Chromadorea</taxon>
        <taxon>Rhabditida</taxon>
        <taxon>Spirurina</taxon>
        <taxon>Ascaridomorpha</taxon>
        <taxon>Ascaridoidea</taxon>
        <taxon>Toxocaridae</taxon>
        <taxon>Toxocara</taxon>
    </lineage>
</organism>
<dbReference type="GO" id="GO:0000978">
    <property type="term" value="F:RNA polymerase II cis-regulatory region sequence-specific DNA binding"/>
    <property type="evidence" value="ECO:0007669"/>
    <property type="project" value="TreeGrafter"/>
</dbReference>
<dbReference type="EMBL" id="UYWY01020890">
    <property type="protein sequence ID" value="VDM42842.1"/>
    <property type="molecule type" value="Genomic_DNA"/>
</dbReference>
<evidence type="ECO:0000256" key="4">
    <source>
        <dbReference type="ARBA" id="ARBA00023242"/>
    </source>
</evidence>
<keyword evidence="8" id="KW-1185">Reference proteome</keyword>
<reference evidence="7 8" key="2">
    <citation type="submission" date="2018-11" db="EMBL/GenBank/DDBJ databases">
        <authorList>
            <consortium name="Pathogen Informatics"/>
        </authorList>
    </citation>
    <scope>NUCLEOTIDE SEQUENCE [LARGE SCALE GENOMIC DNA]</scope>
</reference>
<dbReference type="InterPro" id="IPR001356">
    <property type="entry name" value="HD"/>
</dbReference>
<reference evidence="9" key="1">
    <citation type="submission" date="2016-06" db="UniProtKB">
        <authorList>
            <consortium name="WormBaseParasite"/>
        </authorList>
    </citation>
    <scope>IDENTIFICATION</scope>
</reference>
<name>A0A183USQ1_TOXCA</name>
<feature type="domain" description="Homeobox" evidence="6">
    <location>
        <begin position="92"/>
        <end position="186"/>
    </location>
</feature>
<protein>
    <submittedName>
        <fullName evidence="9">Homeobox domain-containing protein</fullName>
    </submittedName>
</protein>
<evidence type="ECO:0000256" key="1">
    <source>
        <dbReference type="ARBA" id="ARBA00004123"/>
    </source>
</evidence>
<dbReference type="GO" id="GO:0005634">
    <property type="term" value="C:nucleus"/>
    <property type="evidence" value="ECO:0007669"/>
    <property type="project" value="UniProtKB-SubCell"/>
</dbReference>
<evidence type="ECO:0000313" key="7">
    <source>
        <dbReference type="EMBL" id="VDM42842.1"/>
    </source>
</evidence>
<comment type="subcellular location">
    <subcellularLocation>
        <location evidence="1 5">Nucleus</location>
    </subcellularLocation>
</comment>